<protein>
    <submittedName>
        <fullName evidence="2">ZP domain-containing protein</fullName>
    </submittedName>
</protein>
<dbReference type="AlphaFoldDB" id="A0A1I7YQA8"/>
<proteinExistence type="predicted"/>
<name>A0A1I7YQA8_9BILA</name>
<sequence>MGRHPWSRVMGNVVVEEEISVYAFQPVVVLKMPSEDMNFDVTVTKGVTRALPEEIESFVYAAQIHGNDHLLEVVQIGRHSERTLQSFFKGPVWSVSPMETHSIVSWRHAFLSLLNEACHFASCHFGVQAVEHGVDEEERDVVHGCEQSCVPTRNLVISDPTSVPIPKLRDSRPKIPSSKPSMNISCKFQVLHFEKSFNKNKPR</sequence>
<dbReference type="WBParaSite" id="L893_g18395.t1">
    <property type="protein sequence ID" value="L893_g18395.t1"/>
    <property type="gene ID" value="L893_g18395"/>
</dbReference>
<dbReference type="Proteomes" id="UP000095287">
    <property type="component" value="Unplaced"/>
</dbReference>
<accession>A0A1I7YQA8</accession>
<reference evidence="2" key="1">
    <citation type="submission" date="2016-11" db="UniProtKB">
        <authorList>
            <consortium name="WormBaseParasite"/>
        </authorList>
    </citation>
    <scope>IDENTIFICATION</scope>
</reference>
<keyword evidence="1" id="KW-1185">Reference proteome</keyword>
<organism evidence="1 2">
    <name type="scientific">Steinernema glaseri</name>
    <dbReference type="NCBI Taxonomy" id="37863"/>
    <lineage>
        <taxon>Eukaryota</taxon>
        <taxon>Metazoa</taxon>
        <taxon>Ecdysozoa</taxon>
        <taxon>Nematoda</taxon>
        <taxon>Chromadorea</taxon>
        <taxon>Rhabditida</taxon>
        <taxon>Tylenchina</taxon>
        <taxon>Panagrolaimomorpha</taxon>
        <taxon>Strongyloidoidea</taxon>
        <taxon>Steinernematidae</taxon>
        <taxon>Steinernema</taxon>
    </lineage>
</organism>
<evidence type="ECO:0000313" key="2">
    <source>
        <dbReference type="WBParaSite" id="L893_g18395.t1"/>
    </source>
</evidence>
<evidence type="ECO:0000313" key="1">
    <source>
        <dbReference type="Proteomes" id="UP000095287"/>
    </source>
</evidence>